<evidence type="ECO:0000313" key="3">
    <source>
        <dbReference type="EMBL" id="MDA4844712.1"/>
    </source>
</evidence>
<accession>A0ABT4VJ13</accession>
<dbReference type="PANTHER" id="PTHR43762">
    <property type="entry name" value="L-GULONOLACTONE OXIDASE"/>
    <property type="match status" value="1"/>
</dbReference>
<dbReference type="PROSITE" id="PS51387">
    <property type="entry name" value="FAD_PCMH"/>
    <property type="match status" value="1"/>
</dbReference>
<keyword evidence="1" id="KW-0274">FAD</keyword>
<name>A0ABT4VJ13_9HYPH</name>
<feature type="domain" description="FAD-binding PCMH-type" evidence="2">
    <location>
        <begin position="5"/>
        <end position="174"/>
    </location>
</feature>
<reference evidence="3" key="1">
    <citation type="submission" date="2022-11" db="EMBL/GenBank/DDBJ databases">
        <title>Hoeflea poritis sp. nov., isolated from scleractinian coral Porites lutea.</title>
        <authorList>
            <person name="Zhang G."/>
            <person name="Wei Q."/>
            <person name="Cai L."/>
        </authorList>
    </citation>
    <scope>NUCLEOTIDE SEQUENCE</scope>
    <source>
        <strain evidence="3">E7-10</strain>
    </source>
</reference>
<dbReference type="Proteomes" id="UP001148313">
    <property type="component" value="Unassembled WGS sequence"/>
</dbReference>
<comment type="caution">
    <text evidence="3">The sequence shown here is derived from an EMBL/GenBank/DDBJ whole genome shotgun (WGS) entry which is preliminary data.</text>
</comment>
<evidence type="ECO:0000256" key="1">
    <source>
        <dbReference type="ARBA" id="ARBA00022827"/>
    </source>
</evidence>
<sequence>MSYESWGRNDSVVREARTPDRLTPDILANGSFLAYGNGRSYGDSCHNTGGRLIDMRDSNRILSFDDVSGLMTCEAGTLLSDVLAHAIPRGFFLPVTPGTRYVTVGGAIANDVHGKNHHVRGTFGAHVESLHLLRSDRGLLTCSQSENSDLFAATIGGMGLTGLITRAKIRLMRVGSADVRQRTLRFGGIDDYFTRCAEFDDMHEYAVAWIDQLAKGRRLGRGLLLGADHPSEKMRASAPASKPLLSVPLVPPVNLVNRTTLKVFNELFFRKEKAGEHWRTVSWQSYFYPLDSIGHWNRFYGPRGLMQHQSVYPEMNGHDTTVRLMECAQLHGHASFLTVLKRFGGQLSPGLFSFPRRGFTLTLDFANQGADTVKLLDALDDIVISAGGAVNPYKDARMSPATFEASFPNWRALEAYRDPAMMSDFWRRTALALPQRLVDERLVGAAV</sequence>
<dbReference type="Pfam" id="PF01565">
    <property type="entry name" value="FAD_binding_4"/>
    <property type="match status" value="1"/>
</dbReference>
<dbReference type="PANTHER" id="PTHR43762:SF1">
    <property type="entry name" value="D-ARABINONO-1,4-LACTONE OXIDASE"/>
    <property type="match status" value="1"/>
</dbReference>
<dbReference type="SUPFAM" id="SSF56176">
    <property type="entry name" value="FAD-binding/transporter-associated domain-like"/>
    <property type="match status" value="1"/>
</dbReference>
<keyword evidence="1" id="KW-0285">Flavoprotein</keyword>
<proteinExistence type="predicted"/>
<evidence type="ECO:0000313" key="4">
    <source>
        <dbReference type="Proteomes" id="UP001148313"/>
    </source>
</evidence>
<dbReference type="Gene3D" id="3.30.465.10">
    <property type="match status" value="1"/>
</dbReference>
<gene>
    <name evidence="3" type="ORF">OOZ53_05085</name>
</gene>
<evidence type="ECO:0000259" key="2">
    <source>
        <dbReference type="PROSITE" id="PS51387"/>
    </source>
</evidence>
<dbReference type="InterPro" id="IPR016169">
    <property type="entry name" value="FAD-bd_PCMH_sub2"/>
</dbReference>
<dbReference type="InterPro" id="IPR006094">
    <property type="entry name" value="Oxid_FAD_bind_N"/>
</dbReference>
<keyword evidence="4" id="KW-1185">Reference proteome</keyword>
<dbReference type="InterPro" id="IPR010031">
    <property type="entry name" value="FAD_lactone_oxidase-like"/>
</dbReference>
<dbReference type="RefSeq" id="WP_271088241.1">
    <property type="nucleotide sequence ID" value="NZ_JAPJZH010000002.1"/>
</dbReference>
<dbReference type="EMBL" id="JAPJZH010000002">
    <property type="protein sequence ID" value="MDA4844712.1"/>
    <property type="molecule type" value="Genomic_DNA"/>
</dbReference>
<dbReference type="InterPro" id="IPR016166">
    <property type="entry name" value="FAD-bd_PCMH"/>
</dbReference>
<protein>
    <submittedName>
        <fullName evidence="3">FAD-binding oxidoreductase</fullName>
    </submittedName>
</protein>
<organism evidence="3 4">
    <name type="scientific">Hoeflea poritis</name>
    <dbReference type="NCBI Taxonomy" id="2993659"/>
    <lineage>
        <taxon>Bacteria</taxon>
        <taxon>Pseudomonadati</taxon>
        <taxon>Pseudomonadota</taxon>
        <taxon>Alphaproteobacteria</taxon>
        <taxon>Hyphomicrobiales</taxon>
        <taxon>Rhizobiaceae</taxon>
        <taxon>Hoeflea</taxon>
    </lineage>
</organism>
<dbReference type="InterPro" id="IPR036318">
    <property type="entry name" value="FAD-bd_PCMH-like_sf"/>
</dbReference>